<reference evidence="1" key="1">
    <citation type="journal article" date="2023" name="IScience">
        <title>Live-bearing cockroach genome reveals convergent evolutionary mechanisms linked to viviparity in insects and beyond.</title>
        <authorList>
            <person name="Fouks B."/>
            <person name="Harrison M.C."/>
            <person name="Mikhailova A.A."/>
            <person name="Marchal E."/>
            <person name="English S."/>
            <person name="Carruthers M."/>
            <person name="Jennings E.C."/>
            <person name="Chiamaka E.L."/>
            <person name="Frigard R.A."/>
            <person name="Pippel M."/>
            <person name="Attardo G.M."/>
            <person name="Benoit J.B."/>
            <person name="Bornberg-Bauer E."/>
            <person name="Tobe S.S."/>
        </authorList>
    </citation>
    <scope>NUCLEOTIDE SEQUENCE</scope>
    <source>
        <strain evidence="1">Stay&amp;Tobe</strain>
    </source>
</reference>
<gene>
    <name evidence="1" type="ORF">L9F63_013465</name>
</gene>
<dbReference type="AlphaFoldDB" id="A0AAD8AC54"/>
<feature type="non-terminal residue" evidence="1">
    <location>
        <position position="72"/>
    </location>
</feature>
<comment type="caution">
    <text evidence="1">The sequence shown here is derived from an EMBL/GenBank/DDBJ whole genome shotgun (WGS) entry which is preliminary data.</text>
</comment>
<evidence type="ECO:0000313" key="2">
    <source>
        <dbReference type="Proteomes" id="UP001233999"/>
    </source>
</evidence>
<feature type="non-terminal residue" evidence="1">
    <location>
        <position position="1"/>
    </location>
</feature>
<dbReference type="Proteomes" id="UP001233999">
    <property type="component" value="Unassembled WGS sequence"/>
</dbReference>
<organism evidence="1 2">
    <name type="scientific">Diploptera punctata</name>
    <name type="common">Pacific beetle cockroach</name>
    <dbReference type="NCBI Taxonomy" id="6984"/>
    <lineage>
        <taxon>Eukaryota</taxon>
        <taxon>Metazoa</taxon>
        <taxon>Ecdysozoa</taxon>
        <taxon>Arthropoda</taxon>
        <taxon>Hexapoda</taxon>
        <taxon>Insecta</taxon>
        <taxon>Pterygota</taxon>
        <taxon>Neoptera</taxon>
        <taxon>Polyneoptera</taxon>
        <taxon>Dictyoptera</taxon>
        <taxon>Blattodea</taxon>
        <taxon>Blaberoidea</taxon>
        <taxon>Blaberidae</taxon>
        <taxon>Diplopterinae</taxon>
        <taxon>Diploptera</taxon>
    </lineage>
</organism>
<sequence>LTTLARNRNNGSKMSLLSYKREYQITTHQKKKKRGREKEDLSYTQLFSSVADVLSVPHFRIYYSHVHCKLKR</sequence>
<reference evidence="1" key="2">
    <citation type="submission" date="2023-05" db="EMBL/GenBank/DDBJ databases">
        <authorList>
            <person name="Fouks B."/>
        </authorList>
    </citation>
    <scope>NUCLEOTIDE SEQUENCE</scope>
    <source>
        <strain evidence="1">Stay&amp;Tobe</strain>
        <tissue evidence="1">Testes</tissue>
    </source>
</reference>
<name>A0AAD8AC54_DIPPU</name>
<keyword evidence="2" id="KW-1185">Reference proteome</keyword>
<dbReference type="EMBL" id="JASPKZ010002681">
    <property type="protein sequence ID" value="KAJ9595238.1"/>
    <property type="molecule type" value="Genomic_DNA"/>
</dbReference>
<accession>A0AAD8AC54</accession>
<evidence type="ECO:0000313" key="1">
    <source>
        <dbReference type="EMBL" id="KAJ9595238.1"/>
    </source>
</evidence>
<proteinExistence type="predicted"/>
<protein>
    <submittedName>
        <fullName evidence="1">Uncharacterized protein</fullName>
    </submittedName>
</protein>